<name>A0A9N7UW60_PLEPL</name>
<keyword evidence="4" id="KW-1185">Reference proteome</keyword>
<evidence type="ECO:0000313" key="4">
    <source>
        <dbReference type="Proteomes" id="UP001153269"/>
    </source>
</evidence>
<dbReference type="AlphaFoldDB" id="A0A9N7UW60"/>
<keyword evidence="2" id="KW-0472">Membrane</keyword>
<feature type="compositionally biased region" description="Polar residues" evidence="1">
    <location>
        <begin position="67"/>
        <end position="78"/>
    </location>
</feature>
<accession>A0A9N7UW60</accession>
<keyword evidence="2" id="KW-0812">Transmembrane</keyword>
<feature type="transmembrane region" description="Helical" evidence="2">
    <location>
        <begin position="36"/>
        <end position="56"/>
    </location>
</feature>
<evidence type="ECO:0000256" key="2">
    <source>
        <dbReference type="SAM" id="Phobius"/>
    </source>
</evidence>
<protein>
    <submittedName>
        <fullName evidence="3">Uncharacterized protein</fullName>
    </submittedName>
</protein>
<feature type="region of interest" description="Disordered" evidence="1">
    <location>
        <begin position="67"/>
        <end position="102"/>
    </location>
</feature>
<dbReference type="Proteomes" id="UP001153269">
    <property type="component" value="Unassembled WGS sequence"/>
</dbReference>
<dbReference type="EMBL" id="CADEAL010002278">
    <property type="protein sequence ID" value="CAB1439403.1"/>
    <property type="molecule type" value="Genomic_DNA"/>
</dbReference>
<organism evidence="3 4">
    <name type="scientific">Pleuronectes platessa</name>
    <name type="common">European plaice</name>
    <dbReference type="NCBI Taxonomy" id="8262"/>
    <lineage>
        <taxon>Eukaryota</taxon>
        <taxon>Metazoa</taxon>
        <taxon>Chordata</taxon>
        <taxon>Craniata</taxon>
        <taxon>Vertebrata</taxon>
        <taxon>Euteleostomi</taxon>
        <taxon>Actinopterygii</taxon>
        <taxon>Neopterygii</taxon>
        <taxon>Teleostei</taxon>
        <taxon>Neoteleostei</taxon>
        <taxon>Acanthomorphata</taxon>
        <taxon>Carangaria</taxon>
        <taxon>Pleuronectiformes</taxon>
        <taxon>Pleuronectoidei</taxon>
        <taxon>Pleuronectidae</taxon>
        <taxon>Pleuronectes</taxon>
    </lineage>
</organism>
<reference evidence="3" key="1">
    <citation type="submission" date="2020-03" db="EMBL/GenBank/DDBJ databases">
        <authorList>
            <person name="Weist P."/>
        </authorList>
    </citation>
    <scope>NUCLEOTIDE SEQUENCE</scope>
</reference>
<comment type="caution">
    <text evidence="3">The sequence shown here is derived from an EMBL/GenBank/DDBJ whole genome shotgun (WGS) entry which is preliminary data.</text>
</comment>
<evidence type="ECO:0000256" key="1">
    <source>
        <dbReference type="SAM" id="MobiDB-lite"/>
    </source>
</evidence>
<proteinExistence type="predicted"/>
<keyword evidence="2" id="KW-1133">Transmembrane helix</keyword>
<gene>
    <name evidence="3" type="ORF">PLEPLA_LOCUS27197</name>
</gene>
<sequence length="102" mass="11697">MLLLAQEKTPCHCRHTQLQLRQRDEKLQRREKMIRILLLITMISCVCESLSCIDYIPVLKSRSLKMNSFQDESSVTETSSEKDDSDFMCPDSGLKTQAGTNV</sequence>
<evidence type="ECO:0000313" key="3">
    <source>
        <dbReference type="EMBL" id="CAB1439403.1"/>
    </source>
</evidence>